<dbReference type="Gene3D" id="3.30.70.330">
    <property type="match status" value="1"/>
</dbReference>
<dbReference type="PANTHER" id="PTHR48028:SF4">
    <property type="entry name" value="SC35-LIKE SPLICING FACTOR"/>
    <property type="match status" value="1"/>
</dbReference>
<sequence length="252" mass="29154">MLLLWKRIPVENNRRWDGKFNGVEGDGTLRSPKSTGENVNKGILFELFGRVGEVADVYVSWKKMRDRKCPFAFIRFDSTGGARRAVDRMHGTLVYGRSIEVTLAKYCRGDQNSPNGRVDKGGVNETQVMGMKDATGISRTRNNERRKEKTREIKEVKEIEVKPCEMQIERLQRSLMGHCFKSINFPAVMSFLEERWDGKGEVECRDVGPKRCLLTFESTETRDIAFHDALLLSIFDELRLHWEFVRCLSRRV</sequence>
<organism evidence="8 9">
    <name type="scientific">Stylosanthes scabra</name>
    <dbReference type="NCBI Taxonomy" id="79078"/>
    <lineage>
        <taxon>Eukaryota</taxon>
        <taxon>Viridiplantae</taxon>
        <taxon>Streptophyta</taxon>
        <taxon>Embryophyta</taxon>
        <taxon>Tracheophyta</taxon>
        <taxon>Spermatophyta</taxon>
        <taxon>Magnoliopsida</taxon>
        <taxon>eudicotyledons</taxon>
        <taxon>Gunneridae</taxon>
        <taxon>Pentapetalae</taxon>
        <taxon>rosids</taxon>
        <taxon>fabids</taxon>
        <taxon>Fabales</taxon>
        <taxon>Fabaceae</taxon>
        <taxon>Papilionoideae</taxon>
        <taxon>50 kb inversion clade</taxon>
        <taxon>dalbergioids sensu lato</taxon>
        <taxon>Dalbergieae</taxon>
        <taxon>Pterocarpus clade</taxon>
        <taxon>Stylosanthes</taxon>
    </lineage>
</organism>
<comment type="caution">
    <text evidence="8">The sequence shown here is derived from an EMBL/GenBank/DDBJ whole genome shotgun (WGS) entry which is preliminary data.</text>
</comment>
<dbReference type="InterPro" id="IPR035979">
    <property type="entry name" value="RBD_domain_sf"/>
</dbReference>
<evidence type="ECO:0000259" key="7">
    <source>
        <dbReference type="PROSITE" id="PS50102"/>
    </source>
</evidence>
<evidence type="ECO:0000256" key="6">
    <source>
        <dbReference type="PROSITE-ProRule" id="PRU00176"/>
    </source>
</evidence>
<accession>A0ABU6XBZ8</accession>
<comment type="subcellular location">
    <subcellularLocation>
        <location evidence="1">Nucleus</location>
    </subcellularLocation>
</comment>
<dbReference type="PROSITE" id="PS50102">
    <property type="entry name" value="RRM"/>
    <property type="match status" value="1"/>
</dbReference>
<dbReference type="SUPFAM" id="SSF54928">
    <property type="entry name" value="RNA-binding domain, RBD"/>
    <property type="match status" value="1"/>
</dbReference>
<dbReference type="Proteomes" id="UP001341840">
    <property type="component" value="Unassembled WGS sequence"/>
</dbReference>
<protein>
    <recommendedName>
        <fullName evidence="7">RRM domain-containing protein</fullName>
    </recommendedName>
</protein>
<dbReference type="PANTHER" id="PTHR48028">
    <property type="entry name" value="GLYCINE-RICH RNA-BINDING PROTEIN RZ1A"/>
    <property type="match status" value="1"/>
</dbReference>
<evidence type="ECO:0000256" key="1">
    <source>
        <dbReference type="ARBA" id="ARBA00004123"/>
    </source>
</evidence>
<keyword evidence="2" id="KW-0507">mRNA processing</keyword>
<evidence type="ECO:0000256" key="3">
    <source>
        <dbReference type="ARBA" id="ARBA00022884"/>
    </source>
</evidence>
<feature type="domain" description="RRM" evidence="7">
    <location>
        <begin position="27"/>
        <end position="106"/>
    </location>
</feature>
<evidence type="ECO:0000313" key="9">
    <source>
        <dbReference type="Proteomes" id="UP001341840"/>
    </source>
</evidence>
<keyword evidence="4" id="KW-0508">mRNA splicing</keyword>
<dbReference type="EMBL" id="JASCZI010211544">
    <property type="protein sequence ID" value="MED6194153.1"/>
    <property type="molecule type" value="Genomic_DNA"/>
</dbReference>
<evidence type="ECO:0000313" key="8">
    <source>
        <dbReference type="EMBL" id="MED6194153.1"/>
    </source>
</evidence>
<name>A0ABU6XBZ8_9FABA</name>
<keyword evidence="9" id="KW-1185">Reference proteome</keyword>
<evidence type="ECO:0000256" key="5">
    <source>
        <dbReference type="ARBA" id="ARBA00023242"/>
    </source>
</evidence>
<dbReference type="InterPro" id="IPR012677">
    <property type="entry name" value="Nucleotide-bd_a/b_plait_sf"/>
</dbReference>
<gene>
    <name evidence="8" type="ORF">PIB30_025881</name>
</gene>
<reference evidence="8 9" key="1">
    <citation type="journal article" date="2023" name="Plants (Basel)">
        <title>Bridging the Gap: Combining Genomics and Transcriptomics Approaches to Understand Stylosanthes scabra, an Orphan Legume from the Brazilian Caatinga.</title>
        <authorList>
            <person name="Ferreira-Neto J.R.C."/>
            <person name="da Silva M.D."/>
            <person name="Binneck E."/>
            <person name="de Melo N.F."/>
            <person name="da Silva R.H."/>
            <person name="de Melo A.L.T.M."/>
            <person name="Pandolfi V."/>
            <person name="Bustamante F.O."/>
            <person name="Brasileiro-Vidal A.C."/>
            <person name="Benko-Iseppon A.M."/>
        </authorList>
    </citation>
    <scope>NUCLEOTIDE SEQUENCE [LARGE SCALE GENOMIC DNA]</scope>
    <source>
        <tissue evidence="8">Leaves</tissue>
    </source>
</reference>
<dbReference type="InterPro" id="IPR000504">
    <property type="entry name" value="RRM_dom"/>
</dbReference>
<dbReference type="Pfam" id="PF00076">
    <property type="entry name" value="RRM_1"/>
    <property type="match status" value="1"/>
</dbReference>
<keyword evidence="3 6" id="KW-0694">RNA-binding</keyword>
<dbReference type="InterPro" id="IPR051106">
    <property type="entry name" value="RNA-bind/splicing_reg"/>
</dbReference>
<proteinExistence type="predicted"/>
<evidence type="ECO:0000256" key="2">
    <source>
        <dbReference type="ARBA" id="ARBA00022664"/>
    </source>
</evidence>
<evidence type="ECO:0000256" key="4">
    <source>
        <dbReference type="ARBA" id="ARBA00023187"/>
    </source>
</evidence>
<dbReference type="SMART" id="SM00360">
    <property type="entry name" value="RRM"/>
    <property type="match status" value="1"/>
</dbReference>
<keyword evidence="5" id="KW-0539">Nucleus</keyword>